<dbReference type="InterPro" id="IPR038062">
    <property type="entry name" value="ScdA-like_N_sf"/>
</dbReference>
<comment type="caution">
    <text evidence="6">The sequence shown here is derived from an EMBL/GenBank/DDBJ whole genome shotgun (WGS) entry which is preliminary data.</text>
</comment>
<evidence type="ECO:0000259" key="5">
    <source>
        <dbReference type="Pfam" id="PF01814"/>
    </source>
</evidence>
<keyword evidence="4" id="KW-0408">Iron</keyword>
<dbReference type="PANTHER" id="PTHR36438:SF1">
    <property type="entry name" value="IRON-SULFUR CLUSTER REPAIR PROTEIN YTFE"/>
    <property type="match status" value="1"/>
</dbReference>
<name>A0A3D2SDV9_9BACE</name>
<dbReference type="AlphaFoldDB" id="A0A3D2SDV9"/>
<dbReference type="Pfam" id="PF01814">
    <property type="entry name" value="Hemerythrin"/>
    <property type="match status" value="1"/>
</dbReference>
<organism evidence="6 7">
    <name type="scientific">Bacteroides graminisolvens</name>
    <dbReference type="NCBI Taxonomy" id="477666"/>
    <lineage>
        <taxon>Bacteria</taxon>
        <taxon>Pseudomonadati</taxon>
        <taxon>Bacteroidota</taxon>
        <taxon>Bacteroidia</taxon>
        <taxon>Bacteroidales</taxon>
        <taxon>Bacteroidaceae</taxon>
        <taxon>Bacteroides</taxon>
    </lineage>
</organism>
<keyword evidence="3" id="KW-0479">Metal-binding</keyword>
<dbReference type="Pfam" id="PF04405">
    <property type="entry name" value="ScdA_N"/>
    <property type="match status" value="1"/>
</dbReference>
<dbReference type="Gene3D" id="1.20.120.520">
    <property type="entry name" value="nmb1532 protein domain like"/>
    <property type="match status" value="1"/>
</dbReference>
<evidence type="ECO:0000256" key="3">
    <source>
        <dbReference type="ARBA" id="ARBA00022723"/>
    </source>
</evidence>
<dbReference type="GO" id="GO:0046872">
    <property type="term" value="F:metal ion binding"/>
    <property type="evidence" value="ECO:0007669"/>
    <property type="project" value="UniProtKB-KW"/>
</dbReference>
<dbReference type="RefSeq" id="WP_027318222.1">
    <property type="nucleotide sequence ID" value="NZ_JAJUIH010000015.1"/>
</dbReference>
<dbReference type="PANTHER" id="PTHR36438">
    <property type="entry name" value="IRON-SULFUR CLUSTER REPAIR PROTEIN YTFE"/>
    <property type="match status" value="1"/>
</dbReference>
<dbReference type="Gene3D" id="1.10.3910.10">
    <property type="entry name" value="SP0561-like"/>
    <property type="match status" value="1"/>
</dbReference>
<dbReference type="NCBIfam" id="TIGR03652">
    <property type="entry name" value="FeS_repair_RIC"/>
    <property type="match status" value="1"/>
</dbReference>
<evidence type="ECO:0000256" key="4">
    <source>
        <dbReference type="ARBA" id="ARBA00023004"/>
    </source>
</evidence>
<dbReference type="EMBL" id="DPVG01000116">
    <property type="protein sequence ID" value="HCK23788.1"/>
    <property type="molecule type" value="Genomic_DNA"/>
</dbReference>
<evidence type="ECO:0000256" key="2">
    <source>
        <dbReference type="ARBA" id="ARBA00022490"/>
    </source>
</evidence>
<dbReference type="InterPro" id="IPR012312">
    <property type="entry name" value="Hemerythrin-like"/>
</dbReference>
<dbReference type="InterPro" id="IPR019903">
    <property type="entry name" value="RIC_family"/>
</dbReference>
<dbReference type="SUPFAM" id="SSF140683">
    <property type="entry name" value="SP0561-like"/>
    <property type="match status" value="1"/>
</dbReference>
<evidence type="ECO:0000256" key="1">
    <source>
        <dbReference type="ARBA" id="ARBA00004496"/>
    </source>
</evidence>
<comment type="subcellular location">
    <subcellularLocation>
        <location evidence="1">Cytoplasm</location>
    </subcellularLocation>
</comment>
<dbReference type="GO" id="GO:0005737">
    <property type="term" value="C:cytoplasm"/>
    <property type="evidence" value="ECO:0007669"/>
    <property type="project" value="UniProtKB-SubCell"/>
</dbReference>
<gene>
    <name evidence="6" type="primary">ric</name>
    <name evidence="6" type="ORF">DHW31_03240</name>
</gene>
<accession>A0A3D2SDV9</accession>
<proteinExistence type="predicted"/>
<keyword evidence="2" id="KW-0963">Cytoplasm</keyword>
<dbReference type="Proteomes" id="UP000263098">
    <property type="component" value="Unassembled WGS sequence"/>
</dbReference>
<sequence>MEKVISTQVSVGSLVAENFAAAEVFSKYGIDFCCNGHVSLAEACAAKGVSVDQILNELNQVEEGARIDFASWPIDLLIDYVLKIHHRGIRQKGPQMKQLLDKVASVHGDSHPELYTIQELFEGSLIDLNMHLQKEENVLFPYVLELFEAAEAGQPAEEMHCGSVAYPIDAMMAEHDNEGERYRTIDGLTNHYTAPADACDSYRLILKQLHDFEKALHEHIHLENNIIFPRAIELEKKSVR</sequence>
<feature type="domain" description="Hemerythrin-like" evidence="5">
    <location>
        <begin position="80"/>
        <end position="231"/>
    </location>
</feature>
<evidence type="ECO:0000313" key="6">
    <source>
        <dbReference type="EMBL" id="HCK23788.1"/>
    </source>
</evidence>
<reference evidence="6 7" key="1">
    <citation type="journal article" date="2018" name="Nat. Biotechnol.">
        <title>A standardized bacterial taxonomy based on genome phylogeny substantially revises the tree of life.</title>
        <authorList>
            <person name="Parks D.H."/>
            <person name="Chuvochina M."/>
            <person name="Waite D.W."/>
            <person name="Rinke C."/>
            <person name="Skarshewski A."/>
            <person name="Chaumeil P.A."/>
            <person name="Hugenholtz P."/>
        </authorList>
    </citation>
    <scope>NUCLEOTIDE SEQUENCE [LARGE SCALE GENOMIC DNA]</scope>
    <source>
        <strain evidence="6">UBA9667</strain>
    </source>
</reference>
<evidence type="ECO:0000313" key="7">
    <source>
        <dbReference type="Proteomes" id="UP000263098"/>
    </source>
</evidence>
<protein>
    <submittedName>
        <fullName evidence="6">Iron-sulfur cluster repair di-iron protein</fullName>
    </submittedName>
</protein>